<proteinExistence type="predicted"/>
<evidence type="ECO:0000313" key="2">
    <source>
        <dbReference type="Proteomes" id="UP001227192"/>
    </source>
</evidence>
<reference evidence="1" key="2">
    <citation type="journal article" date="2016" name="Fungal Biol.">
        <title>Ochratoxin A production by Penicillium thymicola.</title>
        <authorList>
            <person name="Nguyen H.D.T."/>
            <person name="McMullin D.R."/>
            <person name="Ponomareva E."/>
            <person name="Riley R."/>
            <person name="Pomraning K.R."/>
            <person name="Baker S.E."/>
            <person name="Seifert K.A."/>
        </authorList>
    </citation>
    <scope>NUCLEOTIDE SEQUENCE</scope>
    <source>
        <strain evidence="1">DAOM 180753</strain>
    </source>
</reference>
<accession>A0AAI9X3K7</accession>
<dbReference type="AlphaFoldDB" id="A0AAI9X3K7"/>
<evidence type="ECO:0000313" key="1">
    <source>
        <dbReference type="EMBL" id="KAJ9482144.1"/>
    </source>
</evidence>
<dbReference type="Proteomes" id="UP001227192">
    <property type="component" value="Unassembled WGS sequence"/>
</dbReference>
<keyword evidence="2" id="KW-1185">Reference proteome</keyword>
<name>A0AAI9X3K7_PENTH</name>
<comment type="caution">
    <text evidence="1">The sequence shown here is derived from an EMBL/GenBank/DDBJ whole genome shotgun (WGS) entry which is preliminary data.</text>
</comment>
<protein>
    <submittedName>
        <fullName evidence="1">Uncharacterized protein</fullName>
    </submittedName>
</protein>
<reference evidence="1" key="1">
    <citation type="submission" date="2015-06" db="EMBL/GenBank/DDBJ databases">
        <authorList>
            <person name="Nguyen H."/>
        </authorList>
    </citation>
    <scope>NUCLEOTIDE SEQUENCE</scope>
    <source>
        <strain evidence="1">DAOM 180753</strain>
    </source>
</reference>
<dbReference type="EMBL" id="LACB01000610">
    <property type="protein sequence ID" value="KAJ9482144.1"/>
    <property type="molecule type" value="Genomic_DNA"/>
</dbReference>
<gene>
    <name evidence="1" type="ORF">VN97_g11299</name>
</gene>
<sequence length="94" mass="10621">MPGAKLQGEQWFPIKLNDVKRESVFETSGTQRKGFLSTLQEENEVAEIKKIIWLNGKKRYGSMAVYLATQADAQALLNRRVVQVRGEAAFSDMC</sequence>
<organism evidence="1 2">
    <name type="scientific">Penicillium thymicola</name>
    <dbReference type="NCBI Taxonomy" id="293382"/>
    <lineage>
        <taxon>Eukaryota</taxon>
        <taxon>Fungi</taxon>
        <taxon>Dikarya</taxon>
        <taxon>Ascomycota</taxon>
        <taxon>Pezizomycotina</taxon>
        <taxon>Eurotiomycetes</taxon>
        <taxon>Eurotiomycetidae</taxon>
        <taxon>Eurotiales</taxon>
        <taxon>Aspergillaceae</taxon>
        <taxon>Penicillium</taxon>
    </lineage>
</organism>